<sequence length="493" mass="52410">MRVELESALDPLVLALDVGSIATRGGLYDAAARPVRGMRHKVPHHFTTSPSGASEIDPDAVVREVEAILVHVAVGEVEGRVRGVALDTFASSLVGVDTGGRAVTPCYTYADSRNAAQAEQLRRELDEAAVHQRTGCRLHTSYLPARLRWLTDTAPDVVDRVDRWLSLGEYVHLQLLGTAVVGTSTAAWTGMLDRRTGRWDAELLRASGARAEQLSEVRDPEAPVTDPPADVARRWPALAGAAWFPVVTDGFASNIGAGAAREDTIAASAATSGALRVLLGHMPEELPAGLWCYRVGAGRWLLGGALNDVGRVVTWLESTLRLSGSADLGAVLAAPPEDTTPVVLPYLTGERSPGWATGARAVLGDVSVTSGPEQLFRGAMEGVALAFGRVADPLQQVGGRAARILASGRVSQELPDWLQVLADVLDAPVEHVTMKRTTLRGTALLALEVLAPDTPRSPADSGAVYTPYAERAPYYAARRHRFQQLYEAAVAAG</sequence>
<dbReference type="Pfam" id="PF02782">
    <property type="entry name" value="FGGY_C"/>
    <property type="match status" value="1"/>
</dbReference>
<dbReference type="Proteomes" id="UP001165561">
    <property type="component" value="Unassembled WGS sequence"/>
</dbReference>
<evidence type="ECO:0000256" key="2">
    <source>
        <dbReference type="ARBA" id="ARBA00022679"/>
    </source>
</evidence>
<reference evidence="6" key="1">
    <citation type="submission" date="2023-02" db="EMBL/GenBank/DDBJ databases">
        <title>Georgenia sp.10Sc9-8, isolated from a soil sample collected from the Taklamakan desert.</title>
        <authorList>
            <person name="Liu S."/>
        </authorList>
    </citation>
    <scope>NUCLEOTIDE SEQUENCE</scope>
    <source>
        <strain evidence="6">10Sc9-8</strain>
    </source>
</reference>
<dbReference type="PIRSF" id="PIRSF000538">
    <property type="entry name" value="GlpK"/>
    <property type="match status" value="1"/>
</dbReference>
<dbReference type="Gene3D" id="3.30.420.40">
    <property type="match status" value="2"/>
</dbReference>
<dbReference type="InterPro" id="IPR000577">
    <property type="entry name" value="Carb_kinase_FGGY"/>
</dbReference>
<evidence type="ECO:0000313" key="6">
    <source>
        <dbReference type="EMBL" id="MDD9208061.1"/>
    </source>
</evidence>
<dbReference type="CDD" id="cd07770">
    <property type="entry name" value="ASKHA_NBD_FGGY_GntK"/>
    <property type="match status" value="1"/>
</dbReference>
<dbReference type="InterPro" id="IPR043129">
    <property type="entry name" value="ATPase_NBD"/>
</dbReference>
<comment type="caution">
    <text evidence="6">The sequence shown here is derived from an EMBL/GenBank/DDBJ whole genome shotgun (WGS) entry which is preliminary data.</text>
</comment>
<protein>
    <submittedName>
        <fullName evidence="6">Gluconokinase</fullName>
    </submittedName>
</protein>
<dbReference type="PANTHER" id="PTHR43095">
    <property type="entry name" value="SUGAR KINASE"/>
    <property type="match status" value="1"/>
</dbReference>
<evidence type="ECO:0000256" key="1">
    <source>
        <dbReference type="ARBA" id="ARBA00009156"/>
    </source>
</evidence>
<dbReference type="InterPro" id="IPR050406">
    <property type="entry name" value="FGGY_Carb_Kinase"/>
</dbReference>
<dbReference type="PANTHER" id="PTHR43095:SF2">
    <property type="entry name" value="GLUCONOKINASE"/>
    <property type="match status" value="1"/>
</dbReference>
<organism evidence="6 7">
    <name type="scientific">Georgenia halotolerans</name>
    <dbReference type="NCBI Taxonomy" id="3028317"/>
    <lineage>
        <taxon>Bacteria</taxon>
        <taxon>Bacillati</taxon>
        <taxon>Actinomycetota</taxon>
        <taxon>Actinomycetes</taxon>
        <taxon>Micrococcales</taxon>
        <taxon>Bogoriellaceae</taxon>
        <taxon>Georgenia</taxon>
    </lineage>
</organism>
<dbReference type="SUPFAM" id="SSF53067">
    <property type="entry name" value="Actin-like ATPase domain"/>
    <property type="match status" value="2"/>
</dbReference>
<keyword evidence="3" id="KW-0418">Kinase</keyword>
<proteinExistence type="inferred from homology"/>
<evidence type="ECO:0000259" key="4">
    <source>
        <dbReference type="Pfam" id="PF00370"/>
    </source>
</evidence>
<name>A0ABT5U4L8_9MICO</name>
<evidence type="ECO:0000313" key="7">
    <source>
        <dbReference type="Proteomes" id="UP001165561"/>
    </source>
</evidence>
<accession>A0ABT5U4L8</accession>
<keyword evidence="2" id="KW-0808">Transferase</keyword>
<evidence type="ECO:0000259" key="5">
    <source>
        <dbReference type="Pfam" id="PF02782"/>
    </source>
</evidence>
<dbReference type="InterPro" id="IPR018484">
    <property type="entry name" value="FGGY_N"/>
</dbReference>
<dbReference type="Pfam" id="PF00370">
    <property type="entry name" value="FGGY_N"/>
    <property type="match status" value="1"/>
</dbReference>
<comment type="similarity">
    <text evidence="1">Belongs to the FGGY kinase family.</text>
</comment>
<feature type="domain" description="Carbohydrate kinase FGGY N-terminal" evidence="4">
    <location>
        <begin position="13"/>
        <end position="225"/>
    </location>
</feature>
<dbReference type="EMBL" id="JARACI010001187">
    <property type="protein sequence ID" value="MDD9208061.1"/>
    <property type="molecule type" value="Genomic_DNA"/>
</dbReference>
<evidence type="ECO:0000256" key="3">
    <source>
        <dbReference type="ARBA" id="ARBA00022777"/>
    </source>
</evidence>
<keyword evidence="7" id="KW-1185">Reference proteome</keyword>
<feature type="domain" description="Carbohydrate kinase FGGY C-terminal" evidence="5">
    <location>
        <begin position="295"/>
        <end position="446"/>
    </location>
</feature>
<dbReference type="InterPro" id="IPR018485">
    <property type="entry name" value="FGGY_C"/>
</dbReference>
<gene>
    <name evidence="6" type="ORF">PU560_16540</name>
</gene>